<evidence type="ECO:0000313" key="2">
    <source>
        <dbReference type="EMBL" id="PMD55519.1"/>
    </source>
</evidence>
<dbReference type="InParanoid" id="A0A2J6SXM1"/>
<dbReference type="Proteomes" id="UP000235371">
    <property type="component" value="Unassembled WGS sequence"/>
</dbReference>
<dbReference type="EMBL" id="KZ613855">
    <property type="protein sequence ID" value="PMD55519.1"/>
    <property type="molecule type" value="Genomic_DNA"/>
</dbReference>
<organism evidence="2 3">
    <name type="scientific">Hyaloscypha bicolor E</name>
    <dbReference type="NCBI Taxonomy" id="1095630"/>
    <lineage>
        <taxon>Eukaryota</taxon>
        <taxon>Fungi</taxon>
        <taxon>Dikarya</taxon>
        <taxon>Ascomycota</taxon>
        <taxon>Pezizomycotina</taxon>
        <taxon>Leotiomycetes</taxon>
        <taxon>Helotiales</taxon>
        <taxon>Hyaloscyphaceae</taxon>
        <taxon>Hyaloscypha</taxon>
        <taxon>Hyaloscypha bicolor</taxon>
    </lineage>
</organism>
<sequence>MIIVLITFTTLLFSLLIGAAPTAKGIESLSAQPRLCCVRAIDGLYIDDVRGFLASQCNGFKVCLQNATPEFGWCRYCLIFDPSDARCLTGTWPPVGKPPSTVGHRALDVDLDSVNKELESAGTDIALPDFNLIAKRYDGQRAINTLAADNIARVYTEIIGLSAWNLFVSATNFIAFTISNLYIEPLVWEIVDTATGWTRTGTLAGGTHYGGSVDSLVIAHGGDQFVVSFHTT</sequence>
<evidence type="ECO:0000313" key="3">
    <source>
        <dbReference type="Proteomes" id="UP000235371"/>
    </source>
</evidence>
<dbReference type="AlphaFoldDB" id="A0A2J6SXM1"/>
<keyword evidence="3" id="KW-1185">Reference proteome</keyword>
<accession>A0A2J6SXM1</accession>
<proteinExistence type="predicted"/>
<name>A0A2J6SXM1_9HELO</name>
<dbReference type="RefSeq" id="XP_024732423.1">
    <property type="nucleotide sequence ID" value="XM_024887891.1"/>
</dbReference>
<feature type="chain" id="PRO_5014405480" evidence="1">
    <location>
        <begin position="26"/>
        <end position="232"/>
    </location>
</feature>
<keyword evidence="1" id="KW-0732">Signal</keyword>
<reference evidence="2 3" key="1">
    <citation type="submission" date="2016-04" db="EMBL/GenBank/DDBJ databases">
        <title>A degradative enzymes factory behind the ericoid mycorrhizal symbiosis.</title>
        <authorList>
            <consortium name="DOE Joint Genome Institute"/>
            <person name="Martino E."/>
            <person name="Morin E."/>
            <person name="Grelet G."/>
            <person name="Kuo A."/>
            <person name="Kohler A."/>
            <person name="Daghino S."/>
            <person name="Barry K."/>
            <person name="Choi C."/>
            <person name="Cichocki N."/>
            <person name="Clum A."/>
            <person name="Copeland A."/>
            <person name="Hainaut M."/>
            <person name="Haridas S."/>
            <person name="Labutti K."/>
            <person name="Lindquist E."/>
            <person name="Lipzen A."/>
            <person name="Khouja H.-R."/>
            <person name="Murat C."/>
            <person name="Ohm R."/>
            <person name="Olson A."/>
            <person name="Spatafora J."/>
            <person name="Veneault-Fourrey C."/>
            <person name="Henrissat B."/>
            <person name="Grigoriev I."/>
            <person name="Martin F."/>
            <person name="Perotto S."/>
        </authorList>
    </citation>
    <scope>NUCLEOTIDE SEQUENCE [LARGE SCALE GENOMIC DNA]</scope>
    <source>
        <strain evidence="2 3">E</strain>
    </source>
</reference>
<dbReference type="GeneID" id="36595967"/>
<protein>
    <submittedName>
        <fullName evidence="2">Uncharacterized protein</fullName>
    </submittedName>
</protein>
<feature type="signal peptide" evidence="1">
    <location>
        <begin position="1"/>
        <end position="25"/>
    </location>
</feature>
<gene>
    <name evidence="2" type="ORF">K444DRAFT_695785</name>
</gene>
<evidence type="ECO:0000256" key="1">
    <source>
        <dbReference type="SAM" id="SignalP"/>
    </source>
</evidence>